<dbReference type="Proteomes" id="UP000265798">
    <property type="component" value="Unassembled WGS sequence"/>
</dbReference>
<evidence type="ECO:0000313" key="1">
    <source>
        <dbReference type="EMBL" id="RHX87150.1"/>
    </source>
</evidence>
<organism evidence="1 2">
    <name type="scientific">Leptospira stimsonii</name>
    <dbReference type="NCBI Taxonomy" id="2202203"/>
    <lineage>
        <taxon>Bacteria</taxon>
        <taxon>Pseudomonadati</taxon>
        <taxon>Spirochaetota</taxon>
        <taxon>Spirochaetia</taxon>
        <taxon>Leptospirales</taxon>
        <taxon>Leptospiraceae</taxon>
        <taxon>Leptospira</taxon>
    </lineage>
</organism>
<dbReference type="EMBL" id="QHCT01000005">
    <property type="protein sequence ID" value="RHX87150.1"/>
    <property type="molecule type" value="Genomic_DNA"/>
</dbReference>
<reference evidence="2" key="1">
    <citation type="submission" date="2018-05" db="EMBL/GenBank/DDBJ databases">
        <title>Leptospira yasudae sp. nov. and Leptospira stimsonii sp. nov., two pathogenic species of the genus Leptospira isolated from environmental sources.</title>
        <authorList>
            <person name="Casanovas-Massana A."/>
            <person name="Hamond C."/>
            <person name="Santos L.A."/>
            <person name="Hacker K.P."/>
            <person name="Balassiano I."/>
            <person name="Medeiros M.A."/>
            <person name="Reis M.G."/>
            <person name="Ko A.I."/>
            <person name="Wunder E.A."/>
        </authorList>
    </citation>
    <scope>NUCLEOTIDE SEQUENCE [LARGE SCALE GENOMIC DNA]</scope>
    <source>
        <strain evidence="2">Yale</strain>
    </source>
</reference>
<proteinExistence type="predicted"/>
<sequence>MKVARPSLNLGGGVGGGKLPEIFHYHKIKLFASENIHVGIPTKYLFLGRFSFYPLTTSGYGYAFCERIRTSF</sequence>
<dbReference type="AlphaFoldDB" id="A0A396Z1V6"/>
<accession>A0A396Z1V6</accession>
<evidence type="ECO:0000313" key="2">
    <source>
        <dbReference type="Proteomes" id="UP000265798"/>
    </source>
</evidence>
<gene>
    <name evidence="1" type="ORF">DLM75_16680</name>
</gene>
<name>A0A396Z1V6_9LEPT</name>
<comment type="caution">
    <text evidence="1">The sequence shown here is derived from an EMBL/GenBank/DDBJ whole genome shotgun (WGS) entry which is preliminary data.</text>
</comment>
<protein>
    <submittedName>
        <fullName evidence="1">Uncharacterized protein</fullName>
    </submittedName>
</protein>